<dbReference type="EMBL" id="JAUEMJ010000002">
    <property type="protein sequence ID" value="MDN3239658.1"/>
    <property type="molecule type" value="Genomic_DNA"/>
</dbReference>
<organism evidence="2 3">
    <name type="scientific">Glycomyces tritici</name>
    <dbReference type="NCBI Taxonomy" id="2665176"/>
    <lineage>
        <taxon>Bacteria</taxon>
        <taxon>Bacillati</taxon>
        <taxon>Actinomycetota</taxon>
        <taxon>Actinomycetes</taxon>
        <taxon>Glycomycetales</taxon>
        <taxon>Glycomycetaceae</taxon>
        <taxon>Glycomyces</taxon>
    </lineage>
</organism>
<name>A0ABT7YN10_9ACTN</name>
<feature type="compositionally biased region" description="Gly residues" evidence="1">
    <location>
        <begin position="435"/>
        <end position="449"/>
    </location>
</feature>
<feature type="compositionally biased region" description="Gly residues" evidence="1">
    <location>
        <begin position="455"/>
        <end position="477"/>
    </location>
</feature>
<feature type="compositionally biased region" description="Gly residues" evidence="1">
    <location>
        <begin position="574"/>
        <end position="652"/>
    </location>
</feature>
<sequence>MSEEDQFERTDYGKLSEGQSGADFTTAQNALKVSPQCSHDECTNATEDPAEPAWVKLMSAVPVAAQIDSLKAAREGTMMLPEGKSIKSMVASIRPQPEADFALDTIRDEWVEFQEQFASIAPKLKEGLASLSGFWKGDDFDAFEEQAETVLKNCKTVSGDIAGEDGKGGVVKLLDDKQAEIYEQQGGTSCVYPAPKFYMQGTSCGSHQIHIRPPFFKNCEIHKNDEIAKAVELAGFDPTVIDEVQEGRETTYNRWIEYVNANPEYEVDGLKGEELARKKADEFADERLISLGAQGSDQLEEEAARVNEEVTERHANVEAHVQEIAPDVRKGEQTTFNDGETDKFDPPELDAGDGGGMPDLEGAGLDDMAPPGTLQSLGSNPDSSGLGGNGLGDNGLNGSGFNGGTPPGGVNGSGDLSSLNDENPFKATDPDDLTGSGGNLPAGYSGGSGLDSLGGANGLGPNGGGVPPGDYSGGTGLEGLDDNPWNSAPDPDDVSGGLASGGPTTLPPSGIGGSGLGPGSSHLPPPMVTPTPSGTRGITPPRSSGPRKLDSGRGTGLTPGSGGTGPRKLDSGRSSGGLGGKGLGGTSGGGAPPGSTGGRGSGLGSGAGGGRGLGGALGAGGAGAGAAGAGGRGAAGAGGMMAPGVAGGGQRPGGEDKEMERQFWIAEDEDVWGGGPEDEEEDPYA</sequence>
<comment type="caution">
    <text evidence="2">The sequence shown here is derived from an EMBL/GenBank/DDBJ whole genome shotgun (WGS) entry which is preliminary data.</text>
</comment>
<gene>
    <name evidence="2" type="ORF">QWI33_07975</name>
</gene>
<feature type="region of interest" description="Disordered" evidence="1">
    <location>
        <begin position="1"/>
        <end position="27"/>
    </location>
</feature>
<accession>A0ABT7YN10</accession>
<feature type="compositionally biased region" description="Gly residues" evidence="1">
    <location>
        <begin position="385"/>
        <end position="412"/>
    </location>
</feature>
<keyword evidence="3" id="KW-1185">Reference proteome</keyword>
<evidence type="ECO:0000313" key="3">
    <source>
        <dbReference type="Proteomes" id="UP001171902"/>
    </source>
</evidence>
<evidence type="ECO:0000313" key="2">
    <source>
        <dbReference type="EMBL" id="MDN3239658.1"/>
    </source>
</evidence>
<feature type="region of interest" description="Disordered" evidence="1">
    <location>
        <begin position="320"/>
        <end position="685"/>
    </location>
</feature>
<feature type="compositionally biased region" description="Gly residues" evidence="1">
    <location>
        <begin position="553"/>
        <end position="565"/>
    </location>
</feature>
<evidence type="ECO:0000256" key="1">
    <source>
        <dbReference type="SAM" id="MobiDB-lite"/>
    </source>
</evidence>
<dbReference type="RefSeq" id="WP_289956550.1">
    <property type="nucleotide sequence ID" value="NZ_JAUEMJ010000002.1"/>
</dbReference>
<feature type="compositionally biased region" description="Polar residues" evidence="1">
    <location>
        <begin position="17"/>
        <end position="27"/>
    </location>
</feature>
<protein>
    <submittedName>
        <fullName evidence="2">Uncharacterized protein</fullName>
    </submittedName>
</protein>
<proteinExistence type="predicted"/>
<reference evidence="2" key="1">
    <citation type="submission" date="2023-06" db="EMBL/GenBank/DDBJ databases">
        <title>Gycomyces niveus sp.nov., a novel actinomycete isolated from soil in Shouguang.</title>
        <authorList>
            <person name="Yang X."/>
            <person name="Zhao J."/>
        </authorList>
    </citation>
    <scope>NUCLEOTIDE SEQUENCE</scope>
    <source>
        <strain evidence="2">NEAU C2</strain>
    </source>
</reference>
<feature type="compositionally biased region" description="Acidic residues" evidence="1">
    <location>
        <begin position="666"/>
        <end position="685"/>
    </location>
</feature>
<feature type="compositionally biased region" description="Basic and acidic residues" evidence="1">
    <location>
        <begin position="320"/>
        <end position="332"/>
    </location>
</feature>
<dbReference type="Proteomes" id="UP001171902">
    <property type="component" value="Unassembled WGS sequence"/>
</dbReference>